<dbReference type="Pfam" id="PF00356">
    <property type="entry name" value="LacI"/>
    <property type="match status" value="1"/>
</dbReference>
<dbReference type="PROSITE" id="PS00356">
    <property type="entry name" value="HTH_LACI_1"/>
    <property type="match status" value="1"/>
</dbReference>
<dbReference type="InterPro" id="IPR000843">
    <property type="entry name" value="HTH_LacI"/>
</dbReference>
<dbReference type="CDD" id="cd01392">
    <property type="entry name" value="HTH_LacI"/>
    <property type="match status" value="1"/>
</dbReference>
<evidence type="ECO:0000259" key="5">
    <source>
        <dbReference type="PROSITE" id="PS50932"/>
    </source>
</evidence>
<protein>
    <submittedName>
        <fullName evidence="6">LacI family transcriptional regulator</fullName>
    </submittedName>
</protein>
<evidence type="ECO:0000256" key="2">
    <source>
        <dbReference type="ARBA" id="ARBA00023015"/>
    </source>
</evidence>
<evidence type="ECO:0000256" key="1">
    <source>
        <dbReference type="ARBA" id="ARBA00022491"/>
    </source>
</evidence>
<dbReference type="SMART" id="SM00354">
    <property type="entry name" value="HTH_LACI"/>
    <property type="match status" value="1"/>
</dbReference>
<dbReference type="Gene3D" id="3.40.50.2300">
    <property type="match status" value="2"/>
</dbReference>
<sequence>MPKISDVASRAGVSPATASRVLNGKSTVAPELAERVQAAAAEMQYRPNGLARSLRRRETTVIALIIGDVENPFFTSLARGVEDAAHADGYSVILCNSDEDPVKERRYVDVALQERAAGVVLSSAGSTESIGMLRDQRIPFVAVDRPVEGAATDTVVVDTRSAAAAATLHLLEQGYQRIGCIAGPAGIATADDRLAGYRDALRAANRRIPARLVRHAEFKAAGAKAAARQLLDRRERPDALLVANCVMARGVLEAMAELGLRSGRDVGLAAFDDDPWTTLITPPMTVIAQPAHDLGLIATRLLLSRIADPARAATTSTLHATLIPRGSTER</sequence>
<dbReference type="GO" id="GO:0000976">
    <property type="term" value="F:transcription cis-regulatory region binding"/>
    <property type="evidence" value="ECO:0007669"/>
    <property type="project" value="TreeGrafter"/>
</dbReference>
<evidence type="ECO:0000313" key="7">
    <source>
        <dbReference type="Proteomes" id="UP000240542"/>
    </source>
</evidence>
<dbReference type="PANTHER" id="PTHR30146">
    <property type="entry name" value="LACI-RELATED TRANSCRIPTIONAL REPRESSOR"/>
    <property type="match status" value="1"/>
</dbReference>
<reference evidence="6 7" key="1">
    <citation type="submission" date="2018-03" db="EMBL/GenBank/DDBJ databases">
        <title>Genomic Encyclopedia of Archaeal and Bacterial Type Strains, Phase II (KMG-II): from individual species to whole genera.</title>
        <authorList>
            <person name="Goeker M."/>
        </authorList>
    </citation>
    <scope>NUCLEOTIDE SEQUENCE [LARGE SCALE GENOMIC DNA]</scope>
    <source>
        <strain evidence="6 7">DSM 45312</strain>
    </source>
</reference>
<dbReference type="SUPFAM" id="SSF47413">
    <property type="entry name" value="lambda repressor-like DNA-binding domains"/>
    <property type="match status" value="1"/>
</dbReference>
<gene>
    <name evidence="6" type="ORF">CLV63_12745</name>
</gene>
<name>A0A2P8CW24_9ACTN</name>
<dbReference type="InterPro" id="IPR046335">
    <property type="entry name" value="LacI/GalR-like_sensor"/>
</dbReference>
<proteinExistence type="predicted"/>
<accession>A0A2P8CW24</accession>
<keyword evidence="3" id="KW-0238">DNA-binding</keyword>
<dbReference type="PANTHER" id="PTHR30146:SF148">
    <property type="entry name" value="HTH-TYPE TRANSCRIPTIONAL REPRESSOR PURR-RELATED"/>
    <property type="match status" value="1"/>
</dbReference>
<organism evidence="6 7">
    <name type="scientific">Murinocardiopsis flavida</name>
    <dbReference type="NCBI Taxonomy" id="645275"/>
    <lineage>
        <taxon>Bacteria</taxon>
        <taxon>Bacillati</taxon>
        <taxon>Actinomycetota</taxon>
        <taxon>Actinomycetes</taxon>
        <taxon>Streptosporangiales</taxon>
        <taxon>Nocardiopsidaceae</taxon>
        <taxon>Murinocardiopsis</taxon>
    </lineage>
</organism>
<dbReference type="Pfam" id="PF13377">
    <property type="entry name" value="Peripla_BP_3"/>
    <property type="match status" value="1"/>
</dbReference>
<comment type="caution">
    <text evidence="6">The sequence shown here is derived from an EMBL/GenBank/DDBJ whole genome shotgun (WGS) entry which is preliminary data.</text>
</comment>
<feature type="domain" description="HTH lacI-type" evidence="5">
    <location>
        <begin position="2"/>
        <end position="56"/>
    </location>
</feature>
<evidence type="ECO:0000256" key="3">
    <source>
        <dbReference type="ARBA" id="ARBA00023125"/>
    </source>
</evidence>
<dbReference type="SUPFAM" id="SSF53822">
    <property type="entry name" value="Periplasmic binding protein-like I"/>
    <property type="match status" value="1"/>
</dbReference>
<dbReference type="InterPro" id="IPR028082">
    <property type="entry name" value="Peripla_BP_I"/>
</dbReference>
<dbReference type="EMBL" id="PYGA01000027">
    <property type="protein sequence ID" value="PSK89172.1"/>
    <property type="molecule type" value="Genomic_DNA"/>
</dbReference>
<dbReference type="OrthoDB" id="3595338at2"/>
<evidence type="ECO:0000256" key="4">
    <source>
        <dbReference type="ARBA" id="ARBA00023163"/>
    </source>
</evidence>
<keyword evidence="2" id="KW-0805">Transcription regulation</keyword>
<dbReference type="Gene3D" id="1.10.260.40">
    <property type="entry name" value="lambda repressor-like DNA-binding domains"/>
    <property type="match status" value="1"/>
</dbReference>
<dbReference type="PROSITE" id="PS50932">
    <property type="entry name" value="HTH_LACI_2"/>
    <property type="match status" value="1"/>
</dbReference>
<keyword evidence="1" id="KW-0678">Repressor</keyword>
<dbReference type="Proteomes" id="UP000240542">
    <property type="component" value="Unassembled WGS sequence"/>
</dbReference>
<keyword evidence="4" id="KW-0804">Transcription</keyword>
<dbReference type="InterPro" id="IPR010982">
    <property type="entry name" value="Lambda_DNA-bd_dom_sf"/>
</dbReference>
<dbReference type="AlphaFoldDB" id="A0A2P8CW24"/>
<keyword evidence="7" id="KW-1185">Reference proteome</keyword>
<dbReference type="GO" id="GO:0003700">
    <property type="term" value="F:DNA-binding transcription factor activity"/>
    <property type="evidence" value="ECO:0007669"/>
    <property type="project" value="TreeGrafter"/>
</dbReference>
<evidence type="ECO:0000313" key="6">
    <source>
        <dbReference type="EMBL" id="PSK89172.1"/>
    </source>
</evidence>
<dbReference type="RefSeq" id="WP_106586268.1">
    <property type="nucleotide sequence ID" value="NZ_PYGA01000027.1"/>
</dbReference>